<evidence type="ECO:0000256" key="1">
    <source>
        <dbReference type="SAM" id="MobiDB-lite"/>
    </source>
</evidence>
<feature type="compositionally biased region" description="Basic residues" evidence="1">
    <location>
        <begin position="30"/>
        <end position="50"/>
    </location>
</feature>
<reference evidence="2 3" key="1">
    <citation type="submission" date="2016-10" db="EMBL/GenBank/DDBJ databases">
        <title>Draft genome sequence of Coniochaeta ligniaria NRRL30616, a lignocellulolytic fungus for bioabatement of inhibitors in plant biomass hydrolysates.</title>
        <authorList>
            <consortium name="DOE Joint Genome Institute"/>
            <person name="Jimenez D.J."/>
            <person name="Hector R.E."/>
            <person name="Riley R."/>
            <person name="Sun H."/>
            <person name="Grigoriev I.V."/>
            <person name="Van Elsas J.D."/>
            <person name="Nichols N.N."/>
        </authorList>
    </citation>
    <scope>NUCLEOTIDE SEQUENCE [LARGE SCALE GENOMIC DNA]</scope>
    <source>
        <strain evidence="2 3">NRRL 30616</strain>
    </source>
</reference>
<evidence type="ECO:0000313" key="2">
    <source>
        <dbReference type="EMBL" id="OIW31530.1"/>
    </source>
</evidence>
<sequence>ARGSTGGKAPWRPKVFASKAARRAPVASATRRRLKLGTKALRKIRRYQKS</sequence>
<accession>A0A1J7JUV8</accession>
<gene>
    <name evidence="2" type="ORF">CONLIGDRAFT_572988</name>
</gene>
<feature type="non-terminal residue" evidence="2">
    <location>
        <position position="1"/>
    </location>
</feature>
<dbReference type="GO" id="GO:0046982">
    <property type="term" value="F:protein heterodimerization activity"/>
    <property type="evidence" value="ECO:0007669"/>
    <property type="project" value="InterPro"/>
</dbReference>
<evidence type="ECO:0000313" key="3">
    <source>
        <dbReference type="Proteomes" id="UP000182658"/>
    </source>
</evidence>
<organism evidence="2 3">
    <name type="scientific">Coniochaeta ligniaria NRRL 30616</name>
    <dbReference type="NCBI Taxonomy" id="1408157"/>
    <lineage>
        <taxon>Eukaryota</taxon>
        <taxon>Fungi</taxon>
        <taxon>Dikarya</taxon>
        <taxon>Ascomycota</taxon>
        <taxon>Pezizomycotina</taxon>
        <taxon>Sordariomycetes</taxon>
        <taxon>Sordariomycetidae</taxon>
        <taxon>Coniochaetales</taxon>
        <taxon>Coniochaetaceae</taxon>
        <taxon>Coniochaeta</taxon>
    </lineage>
</organism>
<proteinExistence type="predicted"/>
<dbReference type="EMBL" id="KV875095">
    <property type="protein sequence ID" value="OIW31530.1"/>
    <property type="molecule type" value="Genomic_DNA"/>
</dbReference>
<dbReference type="Proteomes" id="UP000182658">
    <property type="component" value="Unassembled WGS sequence"/>
</dbReference>
<dbReference type="Gene3D" id="1.10.20.10">
    <property type="entry name" value="Histone, subunit A"/>
    <property type="match status" value="1"/>
</dbReference>
<dbReference type="AlphaFoldDB" id="A0A1J7JUV8"/>
<dbReference type="InParanoid" id="A0A1J7JUV8"/>
<protein>
    <submittedName>
        <fullName evidence="2">Uncharacterized protein</fullName>
    </submittedName>
</protein>
<feature type="region of interest" description="Disordered" evidence="1">
    <location>
        <begin position="19"/>
        <end position="50"/>
    </location>
</feature>
<dbReference type="InterPro" id="IPR009072">
    <property type="entry name" value="Histone-fold"/>
</dbReference>
<keyword evidence="3" id="KW-1185">Reference proteome</keyword>
<name>A0A1J7JUV8_9PEZI</name>